<gene>
    <name evidence="1" type="ORF">V3851_04360</name>
</gene>
<evidence type="ECO:0000313" key="1">
    <source>
        <dbReference type="EMBL" id="MEF2965055.1"/>
    </source>
</evidence>
<protein>
    <recommendedName>
        <fullName evidence="3">Aspartyl-phosphate phosphatase Spo0E family protein</fullName>
    </recommendedName>
</protein>
<evidence type="ECO:0000313" key="2">
    <source>
        <dbReference type="Proteomes" id="UP001306950"/>
    </source>
</evidence>
<dbReference type="Proteomes" id="UP001306950">
    <property type="component" value="Unassembled WGS sequence"/>
</dbReference>
<organism evidence="1 2">
    <name type="scientific">Paenibacillus haidiansis</name>
    <dbReference type="NCBI Taxonomy" id="1574488"/>
    <lineage>
        <taxon>Bacteria</taxon>
        <taxon>Bacillati</taxon>
        <taxon>Bacillota</taxon>
        <taxon>Bacilli</taxon>
        <taxon>Bacillales</taxon>
        <taxon>Paenibacillaceae</taxon>
        <taxon>Paenibacillus</taxon>
    </lineage>
</organism>
<comment type="caution">
    <text evidence="1">The sequence shown here is derived from an EMBL/GenBank/DDBJ whole genome shotgun (WGS) entry which is preliminary data.</text>
</comment>
<reference evidence="1 2" key="1">
    <citation type="submission" date="2024-02" db="EMBL/GenBank/DDBJ databases">
        <title>A nitrogen-fixing paenibacillus bacterium.</title>
        <authorList>
            <person name="Zhang W.L."/>
            <person name="Chen S.F."/>
        </authorList>
    </citation>
    <scope>NUCLEOTIDE SEQUENCE [LARGE SCALE GENOMIC DNA]</scope>
    <source>
        <strain evidence="1 2">M1</strain>
    </source>
</reference>
<dbReference type="RefSeq" id="WP_331845297.1">
    <property type="nucleotide sequence ID" value="NZ_JAZHPZ010000002.1"/>
</dbReference>
<evidence type="ECO:0008006" key="3">
    <source>
        <dbReference type="Google" id="ProtNLM"/>
    </source>
</evidence>
<dbReference type="EMBL" id="JAZHPZ010000002">
    <property type="protein sequence ID" value="MEF2965055.1"/>
    <property type="molecule type" value="Genomic_DNA"/>
</dbReference>
<proteinExistence type="predicted"/>
<accession>A0ABU7VNM9</accession>
<name>A0ABU7VNM9_9BACL</name>
<keyword evidence="2" id="KW-1185">Reference proteome</keyword>
<sequence length="63" mass="7037">MIQKIKTRIRKSGTKGIFHDSRTDVAILSKVCNELIDKVNELVDKVNQTEDARGGNEHVAKTS</sequence>